<evidence type="ECO:0000256" key="1">
    <source>
        <dbReference type="SAM" id="Phobius"/>
    </source>
</evidence>
<keyword evidence="1" id="KW-0472">Membrane</keyword>
<keyword evidence="1" id="KW-1133">Transmembrane helix</keyword>
<keyword evidence="1" id="KW-0812">Transmembrane</keyword>
<proteinExistence type="predicted"/>
<organism evidence="2 3">
    <name type="scientific">Drosophila yakuba</name>
    <name type="common">Fruit fly</name>
    <dbReference type="NCBI Taxonomy" id="7245"/>
    <lineage>
        <taxon>Eukaryota</taxon>
        <taxon>Metazoa</taxon>
        <taxon>Ecdysozoa</taxon>
        <taxon>Arthropoda</taxon>
        <taxon>Hexapoda</taxon>
        <taxon>Insecta</taxon>
        <taxon>Pterygota</taxon>
        <taxon>Neoptera</taxon>
        <taxon>Endopterygota</taxon>
        <taxon>Diptera</taxon>
        <taxon>Brachycera</taxon>
        <taxon>Muscomorpha</taxon>
        <taxon>Ephydroidea</taxon>
        <taxon>Drosophilidae</taxon>
        <taxon>Drosophila</taxon>
        <taxon>Sophophora</taxon>
    </lineage>
</organism>
<dbReference type="EMBL" id="CM000158">
    <property type="protein sequence ID" value="KRJ99633.1"/>
    <property type="molecule type" value="Genomic_DNA"/>
</dbReference>
<protein>
    <submittedName>
        <fullName evidence="2">Uncharacterized protein</fullName>
    </submittedName>
</protein>
<accession>A0A0R1DWN0</accession>
<keyword evidence="3" id="KW-1185">Reference proteome</keyword>
<reference evidence="2 3" key="2">
    <citation type="journal article" date="2007" name="PLoS Biol.">
        <title>Principles of genome evolution in the Drosophila melanogaster species group.</title>
        <authorList>
            <person name="Ranz J.M."/>
            <person name="Maurin D."/>
            <person name="Chan Y.S."/>
            <person name="von Grotthuss M."/>
            <person name="Hillier L.W."/>
            <person name="Roote J."/>
            <person name="Ashburner M."/>
            <person name="Bergman C.M."/>
        </authorList>
    </citation>
    <scope>NUCLEOTIDE SEQUENCE [LARGE SCALE GENOMIC DNA]</scope>
    <source>
        <strain evidence="3">Tai18E2 / Tucson 14021-0261.01</strain>
    </source>
</reference>
<gene>
    <name evidence="2" type="primary">Dyak\GE28510</name>
    <name evidence="2" type="synonym">GE28510</name>
    <name evidence="2" type="ORF">Dyak_GE28510</name>
</gene>
<dbReference type="AlphaFoldDB" id="A0A0R1DWN0"/>
<dbReference type="KEGG" id="dya:Dyak_GE28510"/>
<feature type="transmembrane region" description="Helical" evidence="1">
    <location>
        <begin position="155"/>
        <end position="181"/>
    </location>
</feature>
<reference evidence="2 3" key="1">
    <citation type="journal article" date="2007" name="Nature">
        <title>Evolution of genes and genomes on the Drosophila phylogeny.</title>
        <authorList>
            <consortium name="Drosophila 12 Genomes Consortium"/>
            <person name="Clark A.G."/>
            <person name="Eisen M.B."/>
            <person name="Smith D.R."/>
            <person name="Bergman C.M."/>
            <person name="Oliver B."/>
            <person name="Markow T.A."/>
            <person name="Kaufman T.C."/>
            <person name="Kellis M."/>
            <person name="Gelbart W."/>
            <person name="Iyer V.N."/>
            <person name="Pollard D.A."/>
            <person name="Sackton T.B."/>
            <person name="Larracuente A.M."/>
            <person name="Singh N.D."/>
            <person name="Abad J.P."/>
            <person name="Abt D.N."/>
            <person name="Adryan B."/>
            <person name="Aguade M."/>
            <person name="Akashi H."/>
            <person name="Anderson W.W."/>
            <person name="Aquadro C.F."/>
            <person name="Ardell D.H."/>
            <person name="Arguello R."/>
            <person name="Artieri C.G."/>
            <person name="Barbash D.A."/>
            <person name="Barker D."/>
            <person name="Barsanti P."/>
            <person name="Batterham P."/>
            <person name="Batzoglou S."/>
            <person name="Begun D."/>
            <person name="Bhutkar A."/>
            <person name="Blanco E."/>
            <person name="Bosak S.A."/>
            <person name="Bradley R.K."/>
            <person name="Brand A.D."/>
            <person name="Brent M.R."/>
            <person name="Brooks A.N."/>
            <person name="Brown R.H."/>
            <person name="Butlin R.K."/>
            <person name="Caggese C."/>
            <person name="Calvi B.R."/>
            <person name="Bernardo de Carvalho A."/>
            <person name="Caspi A."/>
            <person name="Castrezana S."/>
            <person name="Celniker S.E."/>
            <person name="Chang J.L."/>
            <person name="Chapple C."/>
            <person name="Chatterji S."/>
            <person name="Chinwalla A."/>
            <person name="Civetta A."/>
            <person name="Clifton S.W."/>
            <person name="Comeron J.M."/>
            <person name="Costello J.C."/>
            <person name="Coyne J.A."/>
            <person name="Daub J."/>
            <person name="David R.G."/>
            <person name="Delcher A.L."/>
            <person name="Delehaunty K."/>
            <person name="Do C.B."/>
            <person name="Ebling H."/>
            <person name="Edwards K."/>
            <person name="Eickbush T."/>
            <person name="Evans J.D."/>
            <person name="Filipski A."/>
            <person name="Findeiss S."/>
            <person name="Freyhult E."/>
            <person name="Fulton L."/>
            <person name="Fulton R."/>
            <person name="Garcia A.C."/>
            <person name="Gardiner A."/>
            <person name="Garfield D.A."/>
            <person name="Garvin B.E."/>
            <person name="Gibson G."/>
            <person name="Gilbert D."/>
            <person name="Gnerre S."/>
            <person name="Godfrey J."/>
            <person name="Good R."/>
            <person name="Gotea V."/>
            <person name="Gravely B."/>
            <person name="Greenberg A.J."/>
            <person name="Griffiths-Jones S."/>
            <person name="Gross S."/>
            <person name="Guigo R."/>
            <person name="Gustafson E.A."/>
            <person name="Haerty W."/>
            <person name="Hahn M.W."/>
            <person name="Halligan D.L."/>
            <person name="Halpern A.L."/>
            <person name="Halter G.M."/>
            <person name="Han M.V."/>
            <person name="Heger A."/>
            <person name="Hillier L."/>
            <person name="Hinrichs A.S."/>
            <person name="Holmes I."/>
            <person name="Hoskins R.A."/>
            <person name="Hubisz M.J."/>
            <person name="Hultmark D."/>
            <person name="Huntley M.A."/>
            <person name="Jaffe D.B."/>
            <person name="Jagadeeshan S."/>
            <person name="Jeck W.R."/>
            <person name="Johnson J."/>
            <person name="Jones C.D."/>
            <person name="Jordan W.C."/>
            <person name="Karpen G.H."/>
            <person name="Kataoka E."/>
            <person name="Keightley P.D."/>
            <person name="Kheradpour P."/>
            <person name="Kirkness E.F."/>
            <person name="Koerich L.B."/>
            <person name="Kristiansen K."/>
            <person name="Kudrna D."/>
            <person name="Kulathinal R.J."/>
            <person name="Kumar S."/>
            <person name="Kwok R."/>
            <person name="Lander E."/>
            <person name="Langley C.H."/>
            <person name="Lapoint R."/>
            <person name="Lazzaro B.P."/>
            <person name="Lee S.J."/>
            <person name="Levesque L."/>
            <person name="Li R."/>
            <person name="Lin C.F."/>
            <person name="Lin M.F."/>
            <person name="Lindblad-Toh K."/>
            <person name="Llopart A."/>
            <person name="Long M."/>
            <person name="Low L."/>
            <person name="Lozovsky E."/>
            <person name="Lu J."/>
            <person name="Luo M."/>
            <person name="Machado C.A."/>
            <person name="Makalowski W."/>
            <person name="Marzo M."/>
            <person name="Matsuda M."/>
            <person name="Matzkin L."/>
            <person name="McAllister B."/>
            <person name="McBride C.S."/>
            <person name="McKernan B."/>
            <person name="McKernan K."/>
            <person name="Mendez-Lago M."/>
            <person name="Minx P."/>
            <person name="Mollenhauer M.U."/>
            <person name="Montooth K."/>
            <person name="Mount S.M."/>
            <person name="Mu X."/>
            <person name="Myers E."/>
            <person name="Negre B."/>
            <person name="Newfeld S."/>
            <person name="Nielsen R."/>
            <person name="Noor M.A."/>
            <person name="O'Grady P."/>
            <person name="Pachter L."/>
            <person name="Papaceit M."/>
            <person name="Parisi M.J."/>
            <person name="Parisi M."/>
            <person name="Parts L."/>
            <person name="Pedersen J.S."/>
            <person name="Pesole G."/>
            <person name="Phillippy A.M."/>
            <person name="Ponting C.P."/>
            <person name="Pop M."/>
            <person name="Porcelli D."/>
            <person name="Powell J.R."/>
            <person name="Prohaska S."/>
            <person name="Pruitt K."/>
            <person name="Puig M."/>
            <person name="Quesneville H."/>
            <person name="Ram K.R."/>
            <person name="Rand D."/>
            <person name="Rasmussen M.D."/>
            <person name="Reed L.K."/>
            <person name="Reenan R."/>
            <person name="Reily A."/>
            <person name="Remington K.A."/>
            <person name="Rieger T.T."/>
            <person name="Ritchie M.G."/>
            <person name="Robin C."/>
            <person name="Rogers Y.H."/>
            <person name="Rohde C."/>
            <person name="Rozas J."/>
            <person name="Rubenfield M.J."/>
            <person name="Ruiz A."/>
            <person name="Russo S."/>
            <person name="Salzberg S.L."/>
            <person name="Sanchez-Gracia A."/>
            <person name="Saranga D.J."/>
            <person name="Sato H."/>
            <person name="Schaeffer S.W."/>
            <person name="Schatz M.C."/>
            <person name="Schlenke T."/>
            <person name="Schwartz R."/>
            <person name="Segarra C."/>
            <person name="Singh R.S."/>
            <person name="Sirot L."/>
            <person name="Sirota M."/>
            <person name="Sisneros N.B."/>
            <person name="Smith C.D."/>
            <person name="Smith T.F."/>
            <person name="Spieth J."/>
            <person name="Stage D.E."/>
            <person name="Stark A."/>
            <person name="Stephan W."/>
            <person name="Strausberg R.L."/>
            <person name="Strempel S."/>
            <person name="Sturgill D."/>
            <person name="Sutton G."/>
            <person name="Sutton G.G."/>
            <person name="Tao W."/>
            <person name="Teichmann S."/>
            <person name="Tobari Y.N."/>
            <person name="Tomimura Y."/>
            <person name="Tsolas J.M."/>
            <person name="Valente V.L."/>
            <person name="Venter E."/>
            <person name="Venter J.C."/>
            <person name="Vicario S."/>
            <person name="Vieira F.G."/>
            <person name="Vilella A.J."/>
            <person name="Villasante A."/>
            <person name="Walenz B."/>
            <person name="Wang J."/>
            <person name="Wasserman M."/>
            <person name="Watts T."/>
            <person name="Wilson D."/>
            <person name="Wilson R.K."/>
            <person name="Wing R.A."/>
            <person name="Wolfner M.F."/>
            <person name="Wong A."/>
            <person name="Wong G.K."/>
            <person name="Wu C.I."/>
            <person name="Wu G."/>
            <person name="Yamamoto D."/>
            <person name="Yang H.P."/>
            <person name="Yang S.P."/>
            <person name="Yorke J.A."/>
            <person name="Yoshida K."/>
            <person name="Zdobnov E."/>
            <person name="Zhang P."/>
            <person name="Zhang Y."/>
            <person name="Zimin A.V."/>
            <person name="Baldwin J."/>
            <person name="Abdouelleil A."/>
            <person name="Abdulkadir J."/>
            <person name="Abebe A."/>
            <person name="Abera B."/>
            <person name="Abreu J."/>
            <person name="Acer S.C."/>
            <person name="Aftuck L."/>
            <person name="Alexander A."/>
            <person name="An P."/>
            <person name="Anderson E."/>
            <person name="Anderson S."/>
            <person name="Arachi H."/>
            <person name="Azer M."/>
            <person name="Bachantsang P."/>
            <person name="Barry A."/>
            <person name="Bayul T."/>
            <person name="Berlin A."/>
            <person name="Bessette D."/>
            <person name="Bloom T."/>
            <person name="Blye J."/>
            <person name="Boguslavskiy L."/>
            <person name="Bonnet C."/>
            <person name="Boukhgalter B."/>
            <person name="Bourzgui I."/>
            <person name="Brown A."/>
            <person name="Cahill P."/>
            <person name="Channer S."/>
            <person name="Cheshatsang Y."/>
            <person name="Chuda L."/>
            <person name="Citroen M."/>
            <person name="Collymore A."/>
            <person name="Cooke P."/>
            <person name="Costello M."/>
            <person name="D'Aco K."/>
            <person name="Daza R."/>
            <person name="De Haan G."/>
            <person name="DeGray S."/>
            <person name="DeMaso C."/>
            <person name="Dhargay N."/>
            <person name="Dooley K."/>
            <person name="Dooley E."/>
            <person name="Doricent M."/>
            <person name="Dorje P."/>
            <person name="Dorjee K."/>
            <person name="Dupes A."/>
            <person name="Elong R."/>
            <person name="Falk J."/>
            <person name="Farina A."/>
            <person name="Faro S."/>
            <person name="Ferguson D."/>
            <person name="Fisher S."/>
            <person name="Foley C.D."/>
            <person name="Franke A."/>
            <person name="Friedrich D."/>
            <person name="Gadbois L."/>
            <person name="Gearin G."/>
            <person name="Gearin C.R."/>
            <person name="Giannoukos G."/>
            <person name="Goode T."/>
            <person name="Graham J."/>
            <person name="Grandbois E."/>
            <person name="Grewal S."/>
            <person name="Gyaltsen K."/>
            <person name="Hafez N."/>
            <person name="Hagos B."/>
            <person name="Hall J."/>
            <person name="Henson C."/>
            <person name="Hollinger A."/>
            <person name="Honan T."/>
            <person name="Huard M.D."/>
            <person name="Hughes L."/>
            <person name="Hurhula B."/>
            <person name="Husby M.E."/>
            <person name="Kamat A."/>
            <person name="Kanga B."/>
            <person name="Kashin S."/>
            <person name="Khazanovich D."/>
            <person name="Kisner P."/>
            <person name="Lance K."/>
            <person name="Lara M."/>
            <person name="Lee W."/>
            <person name="Lennon N."/>
            <person name="Letendre F."/>
            <person name="LeVine R."/>
            <person name="Lipovsky A."/>
            <person name="Liu X."/>
            <person name="Liu J."/>
            <person name="Liu S."/>
            <person name="Lokyitsang T."/>
            <person name="Lokyitsang Y."/>
            <person name="Lubonja R."/>
            <person name="Lui A."/>
            <person name="MacDonald P."/>
            <person name="Magnisalis V."/>
            <person name="Maru K."/>
            <person name="Matthews C."/>
            <person name="McCusker W."/>
            <person name="McDonough S."/>
            <person name="Mehta T."/>
            <person name="Meldrim J."/>
            <person name="Meneus L."/>
            <person name="Mihai O."/>
            <person name="Mihalev A."/>
            <person name="Mihova T."/>
            <person name="Mittelman R."/>
            <person name="Mlenga V."/>
            <person name="Montmayeur A."/>
            <person name="Mulrain L."/>
            <person name="Navidi A."/>
            <person name="Naylor J."/>
            <person name="Negash T."/>
            <person name="Nguyen T."/>
            <person name="Nguyen N."/>
            <person name="Nicol R."/>
            <person name="Norbu C."/>
            <person name="Norbu N."/>
            <person name="Novod N."/>
            <person name="O'Neill B."/>
            <person name="Osman S."/>
            <person name="Markiewicz E."/>
            <person name="Oyono O.L."/>
            <person name="Patti C."/>
            <person name="Phunkhang P."/>
            <person name="Pierre F."/>
            <person name="Priest M."/>
            <person name="Raghuraman S."/>
            <person name="Rege F."/>
            <person name="Reyes R."/>
            <person name="Rise C."/>
            <person name="Rogov P."/>
            <person name="Ross K."/>
            <person name="Ryan E."/>
            <person name="Settipalli S."/>
            <person name="Shea T."/>
            <person name="Sherpa N."/>
            <person name="Shi L."/>
            <person name="Shih D."/>
            <person name="Sparrow T."/>
            <person name="Spaulding J."/>
            <person name="Stalker J."/>
            <person name="Stange-Thomann N."/>
            <person name="Stavropoulos S."/>
            <person name="Stone C."/>
            <person name="Strader C."/>
            <person name="Tesfaye S."/>
            <person name="Thomson T."/>
            <person name="Thoulutsang Y."/>
            <person name="Thoulutsang D."/>
            <person name="Topham K."/>
            <person name="Topping I."/>
            <person name="Tsamla T."/>
            <person name="Vassiliev H."/>
            <person name="Vo A."/>
            <person name="Wangchuk T."/>
            <person name="Wangdi T."/>
            <person name="Weiand M."/>
            <person name="Wilkinson J."/>
            <person name="Wilson A."/>
            <person name="Yadav S."/>
            <person name="Young G."/>
            <person name="Yu Q."/>
            <person name="Zembek L."/>
            <person name="Zhong D."/>
            <person name="Zimmer A."/>
            <person name="Zwirko Z."/>
            <person name="Jaffe D.B."/>
            <person name="Alvarez P."/>
            <person name="Brockman W."/>
            <person name="Butler J."/>
            <person name="Chin C."/>
            <person name="Gnerre S."/>
            <person name="Grabherr M."/>
            <person name="Kleber M."/>
            <person name="Mauceli E."/>
            <person name="MacCallum I."/>
        </authorList>
    </citation>
    <scope>NUCLEOTIDE SEQUENCE [LARGE SCALE GENOMIC DNA]</scope>
    <source>
        <strain evidence="3">Tai18E2 / Tucson 14021-0261.01</strain>
    </source>
</reference>
<sequence length="210" mass="24631">MPGQYTNYKYTRLIMVLLRSYLSILYLWGILHLAAIVPFPHETWETTFWSRTRTFKVAYRMIFHNNWVNEVYIFILILVVLLNLFYCCHCRLVGVRTLDEEVEGPLPRLDFRLLICPICYIIVFVICWAITTIATCRGIMCVAKSAELGKSGKTVCLLVIGLLIKLLVMANFYSVCIRIWAYLKILDMSANDWLVNYYNFGDHLNLFFRV</sequence>
<dbReference type="Proteomes" id="UP000002282">
    <property type="component" value="Chromosome 2R"/>
</dbReference>
<feature type="transmembrane region" description="Helical" evidence="1">
    <location>
        <begin position="21"/>
        <end position="39"/>
    </location>
</feature>
<feature type="transmembrane region" description="Helical" evidence="1">
    <location>
        <begin position="113"/>
        <end position="135"/>
    </location>
</feature>
<dbReference type="OrthoDB" id="7864460at2759"/>
<name>A0A0R1DWN0_DROYA</name>
<feature type="transmembrane region" description="Helical" evidence="1">
    <location>
        <begin position="71"/>
        <end position="92"/>
    </location>
</feature>
<evidence type="ECO:0000313" key="2">
    <source>
        <dbReference type="EMBL" id="KRJ99633.1"/>
    </source>
</evidence>
<evidence type="ECO:0000313" key="3">
    <source>
        <dbReference type="Proteomes" id="UP000002282"/>
    </source>
</evidence>